<evidence type="ECO:0000313" key="1">
    <source>
        <dbReference type="EMBL" id="AVR88303.1"/>
    </source>
</evidence>
<dbReference type="InterPro" id="IPR016084">
    <property type="entry name" value="Haem_Oase-like_multi-hlx"/>
</dbReference>
<dbReference type="GO" id="GO:0006788">
    <property type="term" value="P:heme oxidation"/>
    <property type="evidence" value="ECO:0007669"/>
    <property type="project" value="InterPro"/>
</dbReference>
<dbReference type="AlphaFoldDB" id="A0A2R4BM76"/>
<evidence type="ECO:0000313" key="2">
    <source>
        <dbReference type="Proteomes" id="UP000241885"/>
    </source>
</evidence>
<dbReference type="CDD" id="cd19166">
    <property type="entry name" value="HemeO-bac"/>
    <property type="match status" value="1"/>
</dbReference>
<protein>
    <submittedName>
        <fullName evidence="1">Heme oxygenase-like protein</fullName>
    </submittedName>
</protein>
<dbReference type="GO" id="GO:0004392">
    <property type="term" value="F:heme oxygenase (decyclizing) activity"/>
    <property type="evidence" value="ECO:0007669"/>
    <property type="project" value="InterPro"/>
</dbReference>
<accession>A0A2R4BM76</accession>
<dbReference type="OrthoDB" id="114943at2"/>
<proteinExistence type="predicted"/>
<dbReference type="EMBL" id="CP028339">
    <property type="protein sequence ID" value="AVR88303.1"/>
    <property type="molecule type" value="Genomic_DNA"/>
</dbReference>
<sequence>MTRDLHALLRQQTADLHRRLDSAPALLALMRPGLTPRAYAEALRRYEAAHAGVEPALQVLAPACPPGLPPYRSRLPALHADLAWLQAPPPAPPERSGAGPAMGPAAYLGMRYVLEGSTQGARVISARLARHLPQACEQASAFWRLQACAAAGWPALCACLDRPPRDAVEQADILQGARFAFATFIDVFLAAEPPS</sequence>
<keyword evidence="2" id="KW-1185">Reference proteome</keyword>
<organism evidence="1 2">
    <name type="scientific">Thauera aromatica K172</name>
    <dbReference type="NCBI Taxonomy" id="44139"/>
    <lineage>
        <taxon>Bacteria</taxon>
        <taxon>Pseudomonadati</taxon>
        <taxon>Pseudomonadota</taxon>
        <taxon>Betaproteobacteria</taxon>
        <taxon>Rhodocyclales</taxon>
        <taxon>Zoogloeaceae</taxon>
        <taxon>Thauera</taxon>
    </lineage>
</organism>
<dbReference type="SUPFAM" id="SSF48613">
    <property type="entry name" value="Heme oxygenase-like"/>
    <property type="match status" value="1"/>
</dbReference>
<dbReference type="Proteomes" id="UP000241885">
    <property type="component" value="Chromosome"/>
</dbReference>
<dbReference type="KEGG" id="tak:Tharo_1378"/>
<dbReference type="Pfam" id="PF01126">
    <property type="entry name" value="Heme_oxygenase"/>
    <property type="match status" value="1"/>
</dbReference>
<reference evidence="1 2" key="1">
    <citation type="submission" date="2018-03" db="EMBL/GenBank/DDBJ databases">
        <title>Complete genome sequence of Thauera aromatica, a model organism for studying aromatic compound degradation under denitrifying conditions.</title>
        <authorList>
            <person name="Lo H.-Y."/>
            <person name="Goris T."/>
            <person name="Boll M."/>
            <person name="Mueller J.A."/>
        </authorList>
    </citation>
    <scope>NUCLEOTIDE SEQUENCE [LARGE SCALE GENOMIC DNA]</scope>
    <source>
        <strain evidence="1 2">K172</strain>
    </source>
</reference>
<dbReference type="InterPro" id="IPR016053">
    <property type="entry name" value="Haem_Oase-like"/>
</dbReference>
<name>A0A2R4BM76_THAAR</name>
<dbReference type="Gene3D" id="1.20.910.10">
    <property type="entry name" value="Heme oxygenase-like"/>
    <property type="match status" value="1"/>
</dbReference>
<dbReference type="RefSeq" id="WP_159051667.1">
    <property type="nucleotide sequence ID" value="NZ_CP028339.1"/>
</dbReference>
<gene>
    <name evidence="1" type="ORF">Tharo_1378</name>
</gene>